<dbReference type="STRING" id="908615.SAMN05421540_10996"/>
<dbReference type="GO" id="GO:0071555">
    <property type="term" value="P:cell wall organization"/>
    <property type="evidence" value="ECO:0007669"/>
    <property type="project" value="UniProtKB-KW"/>
</dbReference>
<keyword evidence="6" id="KW-0333">Golgi apparatus</keyword>
<evidence type="ECO:0000256" key="8">
    <source>
        <dbReference type="ARBA" id="ARBA00023316"/>
    </source>
</evidence>
<evidence type="ECO:0000256" key="3">
    <source>
        <dbReference type="ARBA" id="ARBA00022679"/>
    </source>
</evidence>
<name>A0A1H4D485_9FLAO</name>
<feature type="transmembrane region" description="Helical" evidence="9">
    <location>
        <begin position="305"/>
        <end position="327"/>
    </location>
</feature>
<evidence type="ECO:0000256" key="6">
    <source>
        <dbReference type="ARBA" id="ARBA00023034"/>
    </source>
</evidence>
<dbReference type="Proteomes" id="UP000198820">
    <property type="component" value="Unassembled WGS sequence"/>
</dbReference>
<feature type="transmembrane region" description="Helical" evidence="9">
    <location>
        <begin position="429"/>
        <end position="451"/>
    </location>
</feature>
<keyword evidence="5 9" id="KW-1133">Transmembrane helix</keyword>
<dbReference type="GO" id="GO:0016757">
    <property type="term" value="F:glycosyltransferase activity"/>
    <property type="evidence" value="ECO:0007669"/>
    <property type="project" value="UniProtKB-KW"/>
</dbReference>
<evidence type="ECO:0000256" key="5">
    <source>
        <dbReference type="ARBA" id="ARBA00022989"/>
    </source>
</evidence>
<evidence type="ECO:0000256" key="9">
    <source>
        <dbReference type="SAM" id="Phobius"/>
    </source>
</evidence>
<keyword evidence="2" id="KW-0328">Glycosyltransferase</keyword>
<dbReference type="SUPFAM" id="SSF53448">
    <property type="entry name" value="Nucleotide-diphospho-sugar transferases"/>
    <property type="match status" value="1"/>
</dbReference>
<dbReference type="Pfam" id="PF13641">
    <property type="entry name" value="Glyco_tranf_2_3"/>
    <property type="match status" value="1"/>
</dbReference>
<evidence type="ECO:0000313" key="10">
    <source>
        <dbReference type="EMBL" id="SEA67112.1"/>
    </source>
</evidence>
<keyword evidence="4 9" id="KW-0812">Transmembrane</keyword>
<evidence type="ECO:0000313" key="11">
    <source>
        <dbReference type="Proteomes" id="UP000198820"/>
    </source>
</evidence>
<sequence length="480" mass="55763">MILTYLILIIYALLLLLVFLYSLVQFDLYLKYRNQPQKHKIKQLKSWPKVTIQLPIFNESYVVERLIHNIVKIDYPQDKIEIQILDDSTDESIIKTKKIVENYQHQGVNIKHIWRKNRVGFKAGALKEGLKNAEGEFIAVFDADFMPSSDWLKKTIPHFSDDKIGVVQTRWGHINREDSLLTKIQAFALDFHFTLEQVGRNLSKHFINFNGTAGVWRKTCIIDAGNWQGDTLTEDLDLSYRAQLKNWEFVYLEGVVAEAELPAVMSATRSQQFRWNKGAAENFRKNFKKVFQSSEMSLRTKIHSFFHLLNSSMFLVVLLLAIISVPLLFIKATHPELKWFFYAMSILGISTILFLIVYWKSFKSINEQSKVNFFEFIFLFVSFFSAAMGLSLHNSIAVLEGHFGKKSAFIRTPKLNNVLENNTYIKKQISVVNILEVCLAIYFAFGIYSAFRLNEYGLLFFHVMLFLGFSFVSYKSIFSK</sequence>
<evidence type="ECO:0000256" key="1">
    <source>
        <dbReference type="ARBA" id="ARBA00004653"/>
    </source>
</evidence>
<organism evidence="10 11">
    <name type="scientific">Psychroflexus halocasei</name>
    <dbReference type="NCBI Taxonomy" id="908615"/>
    <lineage>
        <taxon>Bacteria</taxon>
        <taxon>Pseudomonadati</taxon>
        <taxon>Bacteroidota</taxon>
        <taxon>Flavobacteriia</taxon>
        <taxon>Flavobacteriales</taxon>
        <taxon>Flavobacteriaceae</taxon>
        <taxon>Psychroflexus</taxon>
    </lineage>
</organism>
<gene>
    <name evidence="10" type="ORF">SAMN05421540_10996</name>
</gene>
<feature type="transmembrane region" description="Helical" evidence="9">
    <location>
        <begin position="458"/>
        <end position="477"/>
    </location>
</feature>
<dbReference type="EMBL" id="FNQF01000009">
    <property type="protein sequence ID" value="SEA67112.1"/>
    <property type="molecule type" value="Genomic_DNA"/>
</dbReference>
<dbReference type="AlphaFoldDB" id="A0A1H4D485"/>
<feature type="transmembrane region" description="Helical" evidence="9">
    <location>
        <begin position="6"/>
        <end position="30"/>
    </location>
</feature>
<accession>A0A1H4D485</accession>
<proteinExistence type="predicted"/>
<reference evidence="10 11" key="1">
    <citation type="submission" date="2016-10" db="EMBL/GenBank/DDBJ databases">
        <authorList>
            <person name="de Groot N.N."/>
        </authorList>
    </citation>
    <scope>NUCLEOTIDE SEQUENCE [LARGE SCALE GENOMIC DNA]</scope>
    <source>
        <strain evidence="10 11">DSM 23581</strain>
    </source>
</reference>
<keyword evidence="11" id="KW-1185">Reference proteome</keyword>
<keyword evidence="7 9" id="KW-0472">Membrane</keyword>
<evidence type="ECO:0000256" key="2">
    <source>
        <dbReference type="ARBA" id="ARBA00022676"/>
    </source>
</evidence>
<dbReference type="PANTHER" id="PTHR32044">
    <property type="entry name" value="GLUCOMANNAN 4-BETA-MANNOSYLTRANSFERASE 9"/>
    <property type="match status" value="1"/>
</dbReference>
<feature type="transmembrane region" description="Helical" evidence="9">
    <location>
        <begin position="339"/>
        <end position="359"/>
    </location>
</feature>
<dbReference type="Gene3D" id="3.90.550.10">
    <property type="entry name" value="Spore Coat Polysaccharide Biosynthesis Protein SpsA, Chain A"/>
    <property type="match status" value="1"/>
</dbReference>
<comment type="subcellular location">
    <subcellularLocation>
        <location evidence="1">Golgi apparatus membrane</location>
        <topology evidence="1">Multi-pass membrane protein</topology>
    </subcellularLocation>
</comment>
<dbReference type="PANTHER" id="PTHR32044:SF80">
    <property type="entry name" value="XYLOGLUCAN GLYCOSYLTRANSFERASE 2-RELATED"/>
    <property type="match status" value="1"/>
</dbReference>
<evidence type="ECO:0000256" key="4">
    <source>
        <dbReference type="ARBA" id="ARBA00022692"/>
    </source>
</evidence>
<feature type="transmembrane region" description="Helical" evidence="9">
    <location>
        <begin position="371"/>
        <end position="392"/>
    </location>
</feature>
<dbReference type="RefSeq" id="WP_093245144.1">
    <property type="nucleotide sequence ID" value="NZ_FNQF01000009.1"/>
</dbReference>
<keyword evidence="3 10" id="KW-0808">Transferase</keyword>
<dbReference type="InterPro" id="IPR029044">
    <property type="entry name" value="Nucleotide-diphossugar_trans"/>
</dbReference>
<dbReference type="FunFam" id="3.90.550.10:FF:000057">
    <property type="entry name" value="Glycosyltransferase-like protein, family 2"/>
    <property type="match status" value="1"/>
</dbReference>
<protein>
    <submittedName>
        <fullName evidence="10">Glycosyltransferase, catalytic subunit of cellulose synthase and poly-beta-1,6-N-acetylglucosamine synthase</fullName>
    </submittedName>
</protein>
<dbReference type="CDD" id="cd06437">
    <property type="entry name" value="CESA_CaSu_A2"/>
    <property type="match status" value="1"/>
</dbReference>
<evidence type="ECO:0000256" key="7">
    <source>
        <dbReference type="ARBA" id="ARBA00023136"/>
    </source>
</evidence>
<keyword evidence="8" id="KW-0961">Cell wall biogenesis/degradation</keyword>